<evidence type="ECO:0000256" key="2">
    <source>
        <dbReference type="ARBA" id="ARBA00022692"/>
    </source>
</evidence>
<dbReference type="FunFam" id="3.40.30.10:FF:000254">
    <property type="entry name" value="DUF255 domain-containing protein"/>
    <property type="match status" value="1"/>
</dbReference>
<comment type="subcellular location">
    <subcellularLocation>
        <location evidence="1">Membrane</location>
        <topology evidence="1">Multi-pass membrane protein</topology>
    </subcellularLocation>
</comment>
<evidence type="ECO:0000256" key="4">
    <source>
        <dbReference type="ARBA" id="ARBA00022989"/>
    </source>
</evidence>
<feature type="transmembrane region" description="Helical" evidence="6">
    <location>
        <begin position="408"/>
        <end position="435"/>
    </location>
</feature>
<gene>
    <name evidence="9" type="ORF">G8S43_000146</name>
</gene>
<evidence type="ECO:0000259" key="7">
    <source>
        <dbReference type="Pfam" id="PF02683"/>
    </source>
</evidence>
<proteinExistence type="predicted"/>
<keyword evidence="5 6" id="KW-0472">Membrane</keyword>
<dbReference type="CDD" id="cd02953">
    <property type="entry name" value="DsbDgamma"/>
    <property type="match status" value="1"/>
</dbReference>
<reference evidence="9" key="2">
    <citation type="submission" date="2020-02" db="EMBL/GenBank/DDBJ databases">
        <authorList>
            <consortium name="NCBI Pathogen Detection Project"/>
        </authorList>
    </citation>
    <scope>NUCLEOTIDE SEQUENCE</scope>
    <source>
        <strain evidence="9">MA.M112</strain>
    </source>
</reference>
<feature type="transmembrane region" description="Helical" evidence="6">
    <location>
        <begin position="365"/>
        <end position="387"/>
    </location>
</feature>
<evidence type="ECO:0000259" key="8">
    <source>
        <dbReference type="Pfam" id="PF11412"/>
    </source>
</evidence>
<evidence type="ECO:0000256" key="5">
    <source>
        <dbReference type="ARBA" id="ARBA00023136"/>
    </source>
</evidence>
<feature type="transmembrane region" description="Helical" evidence="6">
    <location>
        <begin position="441"/>
        <end position="462"/>
    </location>
</feature>
<dbReference type="InterPro" id="IPR035671">
    <property type="entry name" value="DsbD_gamma"/>
</dbReference>
<dbReference type="SUPFAM" id="SSF52833">
    <property type="entry name" value="Thioredoxin-like"/>
    <property type="match status" value="1"/>
</dbReference>
<dbReference type="EMBL" id="DAAWWX010000001">
    <property type="protein sequence ID" value="HAF9716706.1"/>
    <property type="molecule type" value="Genomic_DNA"/>
</dbReference>
<dbReference type="Pfam" id="PF13899">
    <property type="entry name" value="Thioredoxin_7"/>
    <property type="match status" value="1"/>
</dbReference>
<dbReference type="PANTHER" id="PTHR32234">
    <property type="entry name" value="THIOL:DISULFIDE INTERCHANGE PROTEIN DSBD"/>
    <property type="match status" value="1"/>
</dbReference>
<dbReference type="GO" id="GO:0015035">
    <property type="term" value="F:protein-disulfide reductase activity"/>
    <property type="evidence" value="ECO:0007669"/>
    <property type="project" value="TreeGrafter"/>
</dbReference>
<feature type="domain" description="Cytochrome C biogenesis protein transmembrane" evidence="7">
    <location>
        <begin position="282"/>
        <end position="497"/>
    </location>
</feature>
<evidence type="ECO:0000256" key="6">
    <source>
        <dbReference type="SAM" id="Phobius"/>
    </source>
</evidence>
<dbReference type="InterPro" id="IPR036249">
    <property type="entry name" value="Thioredoxin-like_sf"/>
</dbReference>
<comment type="caution">
    <text evidence="9">The sequence shown here is derived from an EMBL/GenBank/DDBJ whole genome shotgun (WGS) entry which is preliminary data.</text>
</comment>
<feature type="transmembrane region" description="Helical" evidence="6">
    <location>
        <begin position="327"/>
        <end position="345"/>
    </location>
</feature>
<organism evidence="9">
    <name type="scientific">Salmonella enterica</name>
    <name type="common">Salmonella choleraesuis</name>
    <dbReference type="NCBI Taxonomy" id="28901"/>
    <lineage>
        <taxon>Bacteria</taxon>
        <taxon>Pseudomonadati</taxon>
        <taxon>Pseudomonadota</taxon>
        <taxon>Gammaproteobacteria</taxon>
        <taxon>Enterobacterales</taxon>
        <taxon>Enterobacteriaceae</taxon>
        <taxon>Salmonella</taxon>
    </lineage>
</organism>
<keyword evidence="4 6" id="KW-1133">Transmembrane helix</keyword>
<accession>A0A756BQ78</accession>
<dbReference type="GO" id="GO:0017004">
    <property type="term" value="P:cytochrome complex assembly"/>
    <property type="evidence" value="ECO:0007669"/>
    <property type="project" value="UniProtKB-KW"/>
</dbReference>
<reference evidence="9" key="1">
    <citation type="journal article" date="2018" name="Genome Biol.">
        <title>SKESA: strategic k-mer extension for scrupulous assemblies.</title>
        <authorList>
            <person name="Souvorov A."/>
            <person name="Agarwala R."/>
            <person name="Lipman D.J."/>
        </authorList>
    </citation>
    <scope>NUCLEOTIDE SEQUENCE</scope>
    <source>
        <strain evidence="9">MA.M112</strain>
    </source>
</reference>
<feature type="transmembrane region" description="Helical" evidence="6">
    <location>
        <begin position="483"/>
        <end position="505"/>
    </location>
</feature>
<dbReference type="PANTHER" id="PTHR32234:SF3">
    <property type="entry name" value="SUPPRESSION OF COPPER SENSITIVITY PROTEIN"/>
    <property type="match status" value="1"/>
</dbReference>
<dbReference type="InterPro" id="IPR028250">
    <property type="entry name" value="DsbDN"/>
</dbReference>
<keyword evidence="3" id="KW-0201">Cytochrome c-type biogenesis</keyword>
<dbReference type="InterPro" id="IPR003834">
    <property type="entry name" value="Cyt_c_assmbl_TM_dom"/>
</dbReference>
<protein>
    <submittedName>
        <fullName evidence="9">DUF255 domain-containing protein</fullName>
    </submittedName>
</protein>
<sequence length="632" mass="68936">MMILFRRILFCLLWLWLPVSWAAESGWLRSPDNDHASIRLRADTSANGETRLLLDVKLENGWKTYWRAPGEGGVAPSIAWKGNMPEVSWFWPTPSRFDVANITTQGYHDEVTFPMIVRGTPPATLSGVLTLSTCSNVCLLTDYPFSVTPTVQNADFAHDYARAMGKVPLRSGLTDSLEVGYRPGELVVTATRAATRAAGWSSPGLYLDTIDDVDFAKPRLRVEGDRLQATVPVTDSWGEKAPDLRNKSLTLVLADGAIAQESTQTIGAAPAQTPDNAALPFWQVVMMALIGGLILNLMPCVLPVLGMKLGSILLVEEKSRSHIRRQFLASVAGIIASFMALAAFMTLLRLSNHALAWGVQFQNAWFIGFMALVMLLFSASLFGLFEFRLPSSMTTKLATYGGNGMSGHFWQGAFATLLATPCSAPFLGTAVAVALTASLPTLWGLFLALGLGMSAPWLLVAIRPGLALRLPRPGRWMNVLRRILGLMMLGSAIWLATLLLPHFGFTASKSAQDTVQWQPLSEQAIQSALAQHKRVFVDVTADWCITCKVNKYNVLQKEDVQAALQQPDVVALRGDWTLPSDAITDFLKTRGQVAVPFNQVYGPGLPEGEALPTLLTRDAVLQTLKKAKGITQ</sequence>
<feature type="transmembrane region" description="Helical" evidence="6">
    <location>
        <begin position="281"/>
        <end position="306"/>
    </location>
</feature>
<dbReference type="Pfam" id="PF02683">
    <property type="entry name" value="DsbD_TM"/>
    <property type="match status" value="1"/>
</dbReference>
<dbReference type="Pfam" id="PF11412">
    <property type="entry name" value="DsbD_N"/>
    <property type="match status" value="1"/>
</dbReference>
<feature type="domain" description="Thiol:disulfide interchange protein DsbD N-terminal" evidence="8">
    <location>
        <begin position="44"/>
        <end position="145"/>
    </location>
</feature>
<evidence type="ECO:0000256" key="1">
    <source>
        <dbReference type="ARBA" id="ARBA00004141"/>
    </source>
</evidence>
<dbReference type="GO" id="GO:0016020">
    <property type="term" value="C:membrane"/>
    <property type="evidence" value="ECO:0007669"/>
    <property type="project" value="UniProtKB-SubCell"/>
</dbReference>
<evidence type="ECO:0000256" key="3">
    <source>
        <dbReference type="ARBA" id="ARBA00022748"/>
    </source>
</evidence>
<dbReference type="Gene3D" id="3.40.30.10">
    <property type="entry name" value="Glutaredoxin"/>
    <property type="match status" value="1"/>
</dbReference>
<dbReference type="GO" id="GO:0045454">
    <property type="term" value="P:cell redox homeostasis"/>
    <property type="evidence" value="ECO:0007669"/>
    <property type="project" value="TreeGrafter"/>
</dbReference>
<dbReference type="AlphaFoldDB" id="A0A756BQ78"/>
<name>A0A756BQ78_SALER</name>
<keyword evidence="2 6" id="KW-0812">Transmembrane</keyword>
<evidence type="ECO:0000313" key="9">
    <source>
        <dbReference type="EMBL" id="HAF9716706.1"/>
    </source>
</evidence>